<protein>
    <recommendedName>
        <fullName evidence="3">LysR family regulatory protein</fullName>
    </recommendedName>
</protein>
<keyword evidence="1" id="KW-1185">Reference proteome</keyword>
<name>A0A6P8BHP7_PYRGI</name>
<dbReference type="InterPro" id="IPR023213">
    <property type="entry name" value="CAT-like_dom_sf"/>
</dbReference>
<dbReference type="RefSeq" id="XP_030986556.1">
    <property type="nucleotide sequence ID" value="XM_031122275.1"/>
</dbReference>
<dbReference type="Proteomes" id="UP000515153">
    <property type="component" value="Unplaced"/>
</dbReference>
<accession>A0A6P8BHP7</accession>
<reference evidence="2" key="1">
    <citation type="journal article" date="2019" name="Mol. Biol. Evol.">
        <title>Blast fungal genomes show frequent chromosomal changes, gene gains and losses, and effector gene turnover.</title>
        <authorList>
            <person name="Gomez Luciano L.B."/>
            <person name="Jason Tsai I."/>
            <person name="Chuma I."/>
            <person name="Tosa Y."/>
            <person name="Chen Y.H."/>
            <person name="Li J.Y."/>
            <person name="Li M.Y."/>
            <person name="Jade Lu M.Y."/>
            <person name="Nakayashiki H."/>
            <person name="Li W.H."/>
        </authorList>
    </citation>
    <scope>NUCLEOTIDE SEQUENCE</scope>
    <source>
        <strain evidence="2">NI907</strain>
    </source>
</reference>
<dbReference type="KEGG" id="pgri:PgNI_02208"/>
<evidence type="ECO:0000313" key="1">
    <source>
        <dbReference type="Proteomes" id="UP000515153"/>
    </source>
</evidence>
<reference evidence="2" key="2">
    <citation type="submission" date="2019-10" db="EMBL/GenBank/DDBJ databases">
        <authorList>
            <consortium name="NCBI Genome Project"/>
        </authorList>
    </citation>
    <scope>NUCLEOTIDE SEQUENCE</scope>
    <source>
        <strain evidence="2">NI907</strain>
    </source>
</reference>
<evidence type="ECO:0008006" key="3">
    <source>
        <dbReference type="Google" id="ProtNLM"/>
    </source>
</evidence>
<gene>
    <name evidence="2" type="ORF">PgNI_02208</name>
</gene>
<dbReference type="Gene3D" id="3.30.559.10">
    <property type="entry name" value="Chloramphenicol acetyltransferase-like domain"/>
    <property type="match status" value="2"/>
</dbReference>
<reference evidence="2" key="3">
    <citation type="submission" date="2025-08" db="UniProtKB">
        <authorList>
            <consortium name="RefSeq"/>
        </authorList>
    </citation>
    <scope>IDENTIFICATION</scope>
    <source>
        <strain evidence="2">NI907</strain>
    </source>
</reference>
<proteinExistence type="predicted"/>
<organism evidence="1 2">
    <name type="scientific">Pyricularia grisea</name>
    <name type="common">Crabgrass-specific blast fungus</name>
    <name type="synonym">Magnaporthe grisea</name>
    <dbReference type="NCBI Taxonomy" id="148305"/>
    <lineage>
        <taxon>Eukaryota</taxon>
        <taxon>Fungi</taxon>
        <taxon>Dikarya</taxon>
        <taxon>Ascomycota</taxon>
        <taxon>Pezizomycotina</taxon>
        <taxon>Sordariomycetes</taxon>
        <taxon>Sordariomycetidae</taxon>
        <taxon>Magnaporthales</taxon>
        <taxon>Pyriculariaceae</taxon>
        <taxon>Pyricularia</taxon>
    </lineage>
</organism>
<dbReference type="AlphaFoldDB" id="A0A6P8BHP7"/>
<sequence length="511" mass="57262">MGIFSSTRVPPPEVPTDTVIPLREMDSLPLSVGICNEFSFYFEDALDVRKLQGALDRLVNKDKWRKMGARLRRNKDGNLEYHIPQEYSEKRPGVLYSQQTFETSIVDHPVLSEIPKGNGERPVLMQPSWHFRPYMRGPNSPRSLEDWLYTDIPQLAIHFVIFKDATIFTLTYLHSFMDGSGLGTLTQAWTAVLRGEDDSLPPFIGYEHADDPLAALRQQRPGSDYVLAQKALKGWGFFIFVVRQMLERLWWPREEARVVCIPSSYVKRLAGVARAELDADHRAQDGAESGPQPFVSESDVLLAWWVMTAVRALEPARGRTVALINAFDSRALLAEMGLLPRPDAAFLGNAAYGCVTLSPARNYLRDTTDGPLAPLAASIRRDLLTQRTVEQLQAQSAALHESLASAGRAPLYGSSDMMFFAYSNFNTFKLYEADFSHALLATEAEGAHKVYSGAHRRGTPTWIGSTSTEAGFSPRNTGVFMGKDKAGYWWLFACLRKGAWKKIEEQFKACP</sequence>
<dbReference type="GeneID" id="41957187"/>
<evidence type="ECO:0000313" key="2">
    <source>
        <dbReference type="RefSeq" id="XP_030986556.1"/>
    </source>
</evidence>